<keyword evidence="3 9" id="KW-0540">Nuclease</keyword>
<comment type="similarity">
    <text evidence="2 9">Belongs to the CRISPR-associated endoribonuclease Cas2 protein family.</text>
</comment>
<evidence type="ECO:0000256" key="9">
    <source>
        <dbReference type="HAMAP-Rule" id="MF_01471"/>
    </source>
</evidence>
<dbReference type="GO" id="GO:0016787">
    <property type="term" value="F:hydrolase activity"/>
    <property type="evidence" value="ECO:0007669"/>
    <property type="project" value="UniProtKB-KW"/>
</dbReference>
<dbReference type="GO" id="GO:0004521">
    <property type="term" value="F:RNA endonuclease activity"/>
    <property type="evidence" value="ECO:0007669"/>
    <property type="project" value="InterPro"/>
</dbReference>
<keyword evidence="8 9" id="KW-0051">Antiviral defense</keyword>
<comment type="subunit">
    <text evidence="9">Homodimer, forms a heterotetramer with a Cas1 homodimer.</text>
</comment>
<evidence type="ECO:0000256" key="5">
    <source>
        <dbReference type="ARBA" id="ARBA00022759"/>
    </source>
</evidence>
<dbReference type="Pfam" id="PF09827">
    <property type="entry name" value="CRISPR_Cas2"/>
    <property type="match status" value="1"/>
</dbReference>
<dbReference type="OrthoDB" id="9798176at2"/>
<evidence type="ECO:0000256" key="1">
    <source>
        <dbReference type="ARBA" id="ARBA00001946"/>
    </source>
</evidence>
<evidence type="ECO:0000256" key="7">
    <source>
        <dbReference type="ARBA" id="ARBA00022842"/>
    </source>
</evidence>
<evidence type="ECO:0000256" key="4">
    <source>
        <dbReference type="ARBA" id="ARBA00022723"/>
    </source>
</evidence>
<dbReference type="AlphaFoldDB" id="A0A5M6HR77"/>
<keyword evidence="7 9" id="KW-0460">Magnesium</keyword>
<sequence length="114" mass="12673">MNRRCTYVVAYDIRSPRRLARVAKVLSEIGFRLQYSVFAADLTEPARGQLIARLRKLIDPAEDDVRIYLVPEAPSGAWFGSVPGGDVMSVSGAPAATLATRLKENIRNTKRVQR</sequence>
<evidence type="ECO:0000256" key="2">
    <source>
        <dbReference type="ARBA" id="ARBA00009959"/>
    </source>
</evidence>
<evidence type="ECO:0000313" key="10">
    <source>
        <dbReference type="EMBL" id="KAA5598208.1"/>
    </source>
</evidence>
<dbReference type="PANTHER" id="PTHR34405">
    <property type="entry name" value="CRISPR-ASSOCIATED ENDORIBONUCLEASE CAS2"/>
    <property type="match status" value="1"/>
</dbReference>
<keyword evidence="6 9" id="KW-0378">Hydrolase</keyword>
<protein>
    <recommendedName>
        <fullName evidence="9">CRISPR-associated endoribonuclease Cas2</fullName>
        <ecNumber evidence="9">3.1.-.-</ecNumber>
    </recommendedName>
</protein>
<proteinExistence type="inferred from homology"/>
<dbReference type="Proteomes" id="UP000323886">
    <property type="component" value="Unassembled WGS sequence"/>
</dbReference>
<dbReference type="GO" id="GO:0051607">
    <property type="term" value="P:defense response to virus"/>
    <property type="evidence" value="ECO:0007669"/>
    <property type="project" value="UniProtKB-UniRule"/>
</dbReference>
<feature type="binding site" evidence="9">
    <location>
        <position position="12"/>
    </location>
    <ligand>
        <name>Mg(2+)</name>
        <dbReference type="ChEBI" id="CHEBI:18420"/>
        <note>catalytic</note>
    </ligand>
</feature>
<dbReference type="CDD" id="cd09725">
    <property type="entry name" value="Cas2_I_II_III"/>
    <property type="match status" value="1"/>
</dbReference>
<evidence type="ECO:0000313" key="11">
    <source>
        <dbReference type="Proteomes" id="UP000323886"/>
    </source>
</evidence>
<dbReference type="NCBIfam" id="TIGR01573">
    <property type="entry name" value="cas2"/>
    <property type="match status" value="1"/>
</dbReference>
<dbReference type="GO" id="GO:0046872">
    <property type="term" value="F:metal ion binding"/>
    <property type="evidence" value="ECO:0007669"/>
    <property type="project" value="UniProtKB-UniRule"/>
</dbReference>
<comment type="function">
    <text evidence="9">CRISPR (clustered regularly interspaced short palindromic repeat), is an adaptive immune system that provides protection against mobile genetic elements (viruses, transposable elements and conjugative plasmids). CRISPR clusters contain sequences complementary to antecedent mobile elements and target invading nucleic acids. CRISPR clusters are transcribed and processed into CRISPR RNA (crRNA). Functions as a ssRNA-specific endoribonuclease. Involved in the integration of spacer DNA into the CRISPR cassette.</text>
</comment>
<accession>A0A5M6HR77</accession>
<name>A0A5M6HR77_9HYPH</name>
<keyword evidence="4 9" id="KW-0479">Metal-binding</keyword>
<dbReference type="InterPro" id="IPR019199">
    <property type="entry name" value="Virulence_VapD/CRISPR_Cas2"/>
</dbReference>
<reference evidence="10 11" key="1">
    <citation type="submission" date="2019-09" db="EMBL/GenBank/DDBJ databases">
        <title>Draft Whole-Genome sequence of Blastochloris sulfoviridis DSM 729.</title>
        <authorList>
            <person name="Meyer T.E."/>
            <person name="Kyndt J.A."/>
        </authorList>
    </citation>
    <scope>NUCLEOTIDE SEQUENCE [LARGE SCALE GENOMIC DNA]</scope>
    <source>
        <strain evidence="10 11">DSM 729</strain>
    </source>
</reference>
<organism evidence="10 11">
    <name type="scientific">Blastochloris sulfoviridis</name>
    <dbReference type="NCBI Taxonomy" id="50712"/>
    <lineage>
        <taxon>Bacteria</taxon>
        <taxon>Pseudomonadati</taxon>
        <taxon>Pseudomonadota</taxon>
        <taxon>Alphaproteobacteria</taxon>
        <taxon>Hyphomicrobiales</taxon>
        <taxon>Blastochloridaceae</taxon>
        <taxon>Blastochloris</taxon>
    </lineage>
</organism>
<keyword evidence="5 9" id="KW-0255">Endonuclease</keyword>
<comment type="cofactor">
    <cofactor evidence="1 9">
        <name>Mg(2+)</name>
        <dbReference type="ChEBI" id="CHEBI:18420"/>
    </cofactor>
</comment>
<dbReference type="GO" id="GO:0043571">
    <property type="term" value="P:maintenance of CRISPR repeat elements"/>
    <property type="evidence" value="ECO:0007669"/>
    <property type="project" value="UniProtKB-UniRule"/>
</dbReference>
<dbReference type="HAMAP" id="MF_01471">
    <property type="entry name" value="Cas2"/>
    <property type="match status" value="1"/>
</dbReference>
<dbReference type="EMBL" id="VWPL01000029">
    <property type="protein sequence ID" value="KAA5598208.1"/>
    <property type="molecule type" value="Genomic_DNA"/>
</dbReference>
<keyword evidence="11" id="KW-1185">Reference proteome</keyword>
<gene>
    <name evidence="9 10" type="primary">cas2</name>
    <name evidence="10" type="ORF">F1193_13550</name>
</gene>
<comment type="caution">
    <text evidence="10">The sequence shown here is derived from an EMBL/GenBank/DDBJ whole genome shotgun (WGS) entry which is preliminary data.</text>
</comment>
<evidence type="ECO:0000256" key="3">
    <source>
        <dbReference type="ARBA" id="ARBA00022722"/>
    </source>
</evidence>
<dbReference type="RefSeq" id="WP_150098344.1">
    <property type="nucleotide sequence ID" value="NZ_VWPL01000029.1"/>
</dbReference>
<evidence type="ECO:0000256" key="8">
    <source>
        <dbReference type="ARBA" id="ARBA00023118"/>
    </source>
</evidence>
<dbReference type="InterPro" id="IPR021127">
    <property type="entry name" value="CRISPR_associated_Cas2"/>
</dbReference>
<dbReference type="Gene3D" id="3.30.70.240">
    <property type="match status" value="1"/>
</dbReference>
<evidence type="ECO:0000256" key="6">
    <source>
        <dbReference type="ARBA" id="ARBA00022801"/>
    </source>
</evidence>
<dbReference type="EC" id="3.1.-.-" evidence="9"/>
<dbReference type="SUPFAM" id="SSF143430">
    <property type="entry name" value="TTP0101/SSO1404-like"/>
    <property type="match status" value="1"/>
</dbReference>
<dbReference type="PANTHER" id="PTHR34405:SF3">
    <property type="entry name" value="CRISPR-ASSOCIATED ENDORIBONUCLEASE CAS2 3"/>
    <property type="match status" value="1"/>
</dbReference>